<feature type="transmembrane region" description="Helical" evidence="7">
    <location>
        <begin position="178"/>
        <end position="201"/>
    </location>
</feature>
<proteinExistence type="inferred from homology"/>
<reference evidence="9 10" key="1">
    <citation type="submission" date="2018-09" db="EMBL/GenBank/DDBJ databases">
        <title>Novel species of Arthrobacter.</title>
        <authorList>
            <person name="Liu Q."/>
            <person name="Xin Y.-H."/>
        </authorList>
    </citation>
    <scope>NUCLEOTIDE SEQUENCE [LARGE SCALE GENOMIC DNA]</scope>
    <source>
        <strain evidence="9 10">Hz2</strain>
    </source>
</reference>
<feature type="transmembrane region" description="Helical" evidence="7">
    <location>
        <begin position="23"/>
        <end position="42"/>
    </location>
</feature>
<evidence type="ECO:0000256" key="1">
    <source>
        <dbReference type="ARBA" id="ARBA00004651"/>
    </source>
</evidence>
<keyword evidence="10" id="KW-1185">Reference proteome</keyword>
<organism evidence="9 10">
    <name type="scientific">Arthrobacter cheniae</name>
    <dbReference type="NCBI Taxonomy" id="1258888"/>
    <lineage>
        <taxon>Bacteria</taxon>
        <taxon>Bacillati</taxon>
        <taxon>Actinomycetota</taxon>
        <taxon>Actinomycetes</taxon>
        <taxon>Micrococcales</taxon>
        <taxon>Micrococcaceae</taxon>
        <taxon>Arthrobacter</taxon>
    </lineage>
</organism>
<dbReference type="OrthoDB" id="162303at2"/>
<accession>A0A3A5M7Z9</accession>
<dbReference type="InterPro" id="IPR032818">
    <property type="entry name" value="DedA-like"/>
</dbReference>
<evidence type="ECO:0000256" key="5">
    <source>
        <dbReference type="ARBA" id="ARBA00022989"/>
    </source>
</evidence>
<dbReference type="AlphaFoldDB" id="A0A3A5M7Z9"/>
<evidence type="ECO:0000256" key="6">
    <source>
        <dbReference type="ARBA" id="ARBA00023136"/>
    </source>
</evidence>
<dbReference type="InterPro" id="IPR032816">
    <property type="entry name" value="VTT_dom"/>
</dbReference>
<feature type="domain" description="VTT" evidence="8">
    <location>
        <begin position="42"/>
        <end position="166"/>
    </location>
</feature>
<keyword evidence="4 7" id="KW-0812">Transmembrane</keyword>
<dbReference type="GO" id="GO:0005886">
    <property type="term" value="C:plasma membrane"/>
    <property type="evidence" value="ECO:0007669"/>
    <property type="project" value="UniProtKB-SubCell"/>
</dbReference>
<dbReference type="Pfam" id="PF09335">
    <property type="entry name" value="VTT_dom"/>
    <property type="match status" value="1"/>
</dbReference>
<evidence type="ECO:0000313" key="10">
    <source>
        <dbReference type="Proteomes" id="UP000272560"/>
    </source>
</evidence>
<keyword evidence="6 7" id="KW-0472">Membrane</keyword>
<evidence type="ECO:0000256" key="4">
    <source>
        <dbReference type="ARBA" id="ARBA00022692"/>
    </source>
</evidence>
<evidence type="ECO:0000256" key="3">
    <source>
        <dbReference type="ARBA" id="ARBA00022475"/>
    </source>
</evidence>
<evidence type="ECO:0000256" key="2">
    <source>
        <dbReference type="ARBA" id="ARBA00010792"/>
    </source>
</evidence>
<dbReference type="PANTHER" id="PTHR30353:SF0">
    <property type="entry name" value="TRANSMEMBRANE PROTEIN"/>
    <property type="match status" value="1"/>
</dbReference>
<keyword evidence="5 7" id="KW-1133">Transmembrane helix</keyword>
<feature type="transmembrane region" description="Helical" evidence="7">
    <location>
        <begin position="146"/>
        <end position="172"/>
    </location>
</feature>
<evidence type="ECO:0000259" key="8">
    <source>
        <dbReference type="Pfam" id="PF09335"/>
    </source>
</evidence>
<sequence>MDAIISAANGISDVVLAAAEQPWVYLLVLACCVLDGFFPPVPSESVVVGLASLVITQGVPNPWLLILVAALGAFLGDNIAFRLGRGIGTTRFRWMRRPRMQRSFTWAGRELARRAASLILVARFIPIGRVAVNLTAGATGYSQRRFVALTALSGTVWAGYSVGIGAVAGTWFQHNHLLGVAVAIAVAVVIGVGVDRVIVLVRGAAPLRASSRDELLADARDEPEAVLESSPR</sequence>
<protein>
    <submittedName>
        <fullName evidence="9">DedA family protein</fullName>
    </submittedName>
</protein>
<dbReference type="PANTHER" id="PTHR30353">
    <property type="entry name" value="INNER MEMBRANE PROTEIN DEDA-RELATED"/>
    <property type="match status" value="1"/>
</dbReference>
<comment type="similarity">
    <text evidence="2 7">Belongs to the DedA family.</text>
</comment>
<name>A0A3A5M7Z9_9MICC</name>
<dbReference type="EMBL" id="QZVT01000003">
    <property type="protein sequence ID" value="RJT80987.1"/>
    <property type="molecule type" value="Genomic_DNA"/>
</dbReference>
<evidence type="ECO:0000256" key="7">
    <source>
        <dbReference type="RuleBase" id="RU367016"/>
    </source>
</evidence>
<dbReference type="RefSeq" id="WP_120148333.1">
    <property type="nucleotide sequence ID" value="NZ_QZVT01000003.1"/>
</dbReference>
<comment type="subcellular location">
    <subcellularLocation>
        <location evidence="1 7">Cell membrane</location>
        <topology evidence="1 7">Multi-pass membrane protein</topology>
    </subcellularLocation>
</comment>
<keyword evidence="3 7" id="KW-1003">Cell membrane</keyword>
<dbReference type="Proteomes" id="UP000272560">
    <property type="component" value="Unassembled WGS sequence"/>
</dbReference>
<evidence type="ECO:0000313" key="9">
    <source>
        <dbReference type="EMBL" id="RJT80987.1"/>
    </source>
</evidence>
<gene>
    <name evidence="9" type="ORF">D6T63_07290</name>
</gene>
<comment type="caution">
    <text evidence="9">The sequence shown here is derived from an EMBL/GenBank/DDBJ whole genome shotgun (WGS) entry which is preliminary data.</text>
</comment>
<feature type="transmembrane region" description="Helical" evidence="7">
    <location>
        <begin position="62"/>
        <end position="81"/>
    </location>
</feature>